<evidence type="ECO:0000256" key="3">
    <source>
        <dbReference type="ARBA" id="ARBA00022525"/>
    </source>
</evidence>
<evidence type="ECO:0000313" key="9">
    <source>
        <dbReference type="EMBL" id="ARQ69668.1"/>
    </source>
</evidence>
<feature type="chain" id="PRO_5012325939" description="Subtilisin inhibitor domain-containing protein" evidence="7">
    <location>
        <begin position="23"/>
        <end position="135"/>
    </location>
</feature>
<dbReference type="SUPFAM" id="SSF55399">
    <property type="entry name" value="Subtilisin inhibitor"/>
    <property type="match status" value="1"/>
</dbReference>
<dbReference type="InterPro" id="IPR023549">
    <property type="entry name" value="Subtilisin_inhibitor"/>
</dbReference>
<dbReference type="OrthoDB" id="3427327at2"/>
<feature type="signal peptide" evidence="7">
    <location>
        <begin position="1"/>
        <end position="22"/>
    </location>
</feature>
<dbReference type="AlphaFoldDB" id="A0A1W7CXY4"/>
<name>A0A1W7CXY4_9ACTN</name>
<dbReference type="InterPro" id="IPR036819">
    <property type="entry name" value="Subtilisin_inhibitor-like_sf"/>
</dbReference>
<evidence type="ECO:0000259" key="8">
    <source>
        <dbReference type="Pfam" id="PF00720"/>
    </source>
</evidence>
<dbReference type="Pfam" id="PF00720">
    <property type="entry name" value="SSI"/>
    <property type="match status" value="1"/>
</dbReference>
<feature type="domain" description="Subtilisin inhibitor" evidence="8">
    <location>
        <begin position="45"/>
        <end position="109"/>
    </location>
</feature>
<dbReference type="RefSeq" id="WP_086159518.1">
    <property type="nucleotide sequence ID" value="NZ_CP021121.1"/>
</dbReference>
<dbReference type="GO" id="GO:0005576">
    <property type="term" value="C:extracellular region"/>
    <property type="evidence" value="ECO:0007669"/>
    <property type="project" value="UniProtKB-SubCell"/>
</dbReference>
<evidence type="ECO:0000256" key="1">
    <source>
        <dbReference type="ARBA" id="ARBA00004613"/>
    </source>
</evidence>
<dbReference type="Proteomes" id="UP000194218">
    <property type="component" value="Chromosome"/>
</dbReference>
<evidence type="ECO:0000256" key="6">
    <source>
        <dbReference type="ARBA" id="ARBA00023157"/>
    </source>
</evidence>
<proteinExistence type="inferred from homology"/>
<evidence type="ECO:0000256" key="4">
    <source>
        <dbReference type="ARBA" id="ARBA00022690"/>
    </source>
</evidence>
<comment type="subcellular location">
    <subcellularLocation>
        <location evidence="1">Secreted</location>
    </subcellularLocation>
</comment>
<dbReference type="InterPro" id="IPR020054">
    <property type="entry name" value="Prot_inh_SSI_I16_CS"/>
</dbReference>
<sequence length="135" mass="13640">MLHKSLAAALVLAATAALPASAAGHAPADEAAGRLLITVVDSGTDADGTHELTCGPAGGDHADPAGACAALERAEQPFEAVERGTMCTYVHGGPATAEIEGVWNGERVRAEFSRADGCEIARWDALVPALPDLGV</sequence>
<keyword evidence="6" id="KW-1015">Disulfide bond</keyword>
<dbReference type="EMBL" id="CP021121">
    <property type="protein sequence ID" value="ARQ69668.1"/>
    <property type="molecule type" value="Genomic_DNA"/>
</dbReference>
<reference evidence="9 10" key="1">
    <citation type="submission" date="2017-05" db="EMBL/GenBank/DDBJ databases">
        <title>Complete genome sequence of Streptomyces sp. SCSIO 03032 revealed the diverse biosynthetic pathways for its bioactive secondary metabolites.</title>
        <authorList>
            <person name="Ma L."/>
            <person name="Zhu Y."/>
            <person name="Zhang W."/>
            <person name="Zhang G."/>
            <person name="Tian X."/>
            <person name="Zhang S."/>
            <person name="Zhang C."/>
        </authorList>
    </citation>
    <scope>NUCLEOTIDE SEQUENCE [LARGE SCALE GENOMIC DNA]</scope>
    <source>
        <strain evidence="9 10">SCSIO 03032</strain>
    </source>
</reference>
<dbReference type="GO" id="GO:0004867">
    <property type="term" value="F:serine-type endopeptidase inhibitor activity"/>
    <property type="evidence" value="ECO:0007669"/>
    <property type="project" value="UniProtKB-KW"/>
</dbReference>
<keyword evidence="7" id="KW-0732">Signal</keyword>
<evidence type="ECO:0000256" key="5">
    <source>
        <dbReference type="ARBA" id="ARBA00022900"/>
    </source>
</evidence>
<evidence type="ECO:0000313" key="10">
    <source>
        <dbReference type="Proteomes" id="UP000194218"/>
    </source>
</evidence>
<keyword evidence="10" id="KW-1185">Reference proteome</keyword>
<evidence type="ECO:0000256" key="2">
    <source>
        <dbReference type="ARBA" id="ARBA00010472"/>
    </source>
</evidence>
<gene>
    <name evidence="9" type="ORF">CAG99_13035</name>
</gene>
<accession>A0A1W7CXY4</accession>
<organism evidence="9 10">
    <name type="scientific">Streptomyces marincola</name>
    <dbReference type="NCBI Taxonomy" id="2878388"/>
    <lineage>
        <taxon>Bacteria</taxon>
        <taxon>Bacillati</taxon>
        <taxon>Actinomycetota</taxon>
        <taxon>Actinomycetes</taxon>
        <taxon>Kitasatosporales</taxon>
        <taxon>Streptomycetaceae</taxon>
        <taxon>Streptomyces</taxon>
    </lineage>
</organism>
<comment type="similarity">
    <text evidence="2">Belongs to the protease inhibitor I16 (SSI) family.</text>
</comment>
<evidence type="ECO:0000256" key="7">
    <source>
        <dbReference type="SAM" id="SignalP"/>
    </source>
</evidence>
<dbReference type="Gene3D" id="3.30.350.10">
    <property type="entry name" value="Subtilisin inhibitor-like"/>
    <property type="match status" value="1"/>
</dbReference>
<dbReference type="KEGG" id="smao:CAG99_13035"/>
<protein>
    <recommendedName>
        <fullName evidence="8">Subtilisin inhibitor domain-containing protein</fullName>
    </recommendedName>
</protein>
<keyword evidence="4" id="KW-0646">Protease inhibitor</keyword>
<dbReference type="PROSITE" id="PS00999">
    <property type="entry name" value="SSI"/>
    <property type="match status" value="1"/>
</dbReference>
<keyword evidence="5" id="KW-0722">Serine protease inhibitor</keyword>
<keyword evidence="3" id="KW-0964">Secreted</keyword>